<keyword evidence="3" id="KW-1185">Reference proteome</keyword>
<evidence type="ECO:0000313" key="2">
    <source>
        <dbReference type="EMBL" id="GGA33238.1"/>
    </source>
</evidence>
<sequence length="257" mass="27106">MVLKSLKSKIAVGVIGVSLVAGMSTVFAGVDAGAQFSSWYHGLFVSTSGQVQAGITADYAKKVGQYTGEYNSLKTSSKQEIKNEVGTKTTSAETAINDYKDAYVGQINTAKDNINVAGDFNTFAETVNHGVDITAGQLSKAAQNDLKNTLNAQGKQSVTDVNKQVTQKKDSATADLTAKINAAKDDIQELVNEQSAVADQAIRAHIDAQIAALEKTISDYAAQLVKENKDDIDAEGDKVQDAAIAELDAIAGSINKK</sequence>
<name>A0ABQ1FXE4_9BACL</name>
<evidence type="ECO:0000256" key="1">
    <source>
        <dbReference type="SAM" id="Coils"/>
    </source>
</evidence>
<feature type="coiled-coil region" evidence="1">
    <location>
        <begin position="173"/>
        <end position="230"/>
    </location>
</feature>
<accession>A0ABQ1FXE4</accession>
<organism evidence="2 3">
    <name type="scientific">Paenibacillus physcomitrellae</name>
    <dbReference type="NCBI Taxonomy" id="1619311"/>
    <lineage>
        <taxon>Bacteria</taxon>
        <taxon>Bacillati</taxon>
        <taxon>Bacillota</taxon>
        <taxon>Bacilli</taxon>
        <taxon>Bacillales</taxon>
        <taxon>Paenibacillaceae</taxon>
        <taxon>Paenibacillus</taxon>
    </lineage>
</organism>
<keyword evidence="1" id="KW-0175">Coiled coil</keyword>
<comment type="caution">
    <text evidence="2">The sequence shown here is derived from an EMBL/GenBank/DDBJ whole genome shotgun (WGS) entry which is preliminary data.</text>
</comment>
<gene>
    <name evidence="2" type="ORF">GCM10010917_17960</name>
</gene>
<dbReference type="Proteomes" id="UP000609323">
    <property type="component" value="Unassembled WGS sequence"/>
</dbReference>
<evidence type="ECO:0000313" key="3">
    <source>
        <dbReference type="Proteomes" id="UP000609323"/>
    </source>
</evidence>
<reference evidence="3" key="1">
    <citation type="journal article" date="2019" name="Int. J. Syst. Evol. Microbiol.">
        <title>The Global Catalogue of Microorganisms (GCM) 10K type strain sequencing project: providing services to taxonomists for standard genome sequencing and annotation.</title>
        <authorList>
            <consortium name="The Broad Institute Genomics Platform"/>
            <consortium name="The Broad Institute Genome Sequencing Center for Infectious Disease"/>
            <person name="Wu L."/>
            <person name="Ma J."/>
        </authorList>
    </citation>
    <scope>NUCLEOTIDE SEQUENCE [LARGE SCALE GENOMIC DNA]</scope>
    <source>
        <strain evidence="3">CGMCC 1.15044</strain>
    </source>
</reference>
<dbReference type="EMBL" id="BMHF01000005">
    <property type="protein sequence ID" value="GGA33238.1"/>
    <property type="molecule type" value="Genomic_DNA"/>
</dbReference>
<dbReference type="RefSeq" id="WP_094094971.1">
    <property type="nucleotide sequence ID" value="NZ_BMHF01000005.1"/>
</dbReference>
<proteinExistence type="predicted"/>
<protein>
    <submittedName>
        <fullName evidence="2">Uncharacterized protein</fullName>
    </submittedName>
</protein>